<gene>
    <name evidence="2" type="ORF">PanWU01x14_079330</name>
</gene>
<reference evidence="3" key="1">
    <citation type="submission" date="2016-06" db="EMBL/GenBank/DDBJ databases">
        <title>Parallel loss of symbiosis genes in relatives of nitrogen-fixing non-legume Parasponia.</title>
        <authorList>
            <person name="Van Velzen R."/>
            <person name="Holmer R."/>
            <person name="Bu F."/>
            <person name="Rutten L."/>
            <person name="Van Zeijl A."/>
            <person name="Liu W."/>
            <person name="Santuari L."/>
            <person name="Cao Q."/>
            <person name="Sharma T."/>
            <person name="Shen D."/>
            <person name="Roswanjaya Y."/>
            <person name="Wardhani T."/>
            <person name="Kalhor M.S."/>
            <person name="Jansen J."/>
            <person name="Van den Hoogen J."/>
            <person name="Gungor B."/>
            <person name="Hartog M."/>
            <person name="Hontelez J."/>
            <person name="Verver J."/>
            <person name="Yang W.-C."/>
            <person name="Schijlen E."/>
            <person name="Repin R."/>
            <person name="Schilthuizen M."/>
            <person name="Schranz E."/>
            <person name="Heidstra R."/>
            <person name="Miyata K."/>
            <person name="Fedorova E."/>
            <person name="Kohlen W."/>
            <person name="Bisseling T."/>
            <person name="Smit S."/>
            <person name="Geurts R."/>
        </authorList>
    </citation>
    <scope>NUCLEOTIDE SEQUENCE [LARGE SCALE GENOMIC DNA]</scope>
    <source>
        <strain evidence="3">cv. WU1-14</strain>
    </source>
</reference>
<evidence type="ECO:0000313" key="2">
    <source>
        <dbReference type="EMBL" id="PON70559.1"/>
    </source>
</evidence>
<dbReference type="OrthoDB" id="1693841at2759"/>
<protein>
    <submittedName>
        <fullName evidence="2">Uncharacterized protein</fullName>
    </submittedName>
</protein>
<comment type="caution">
    <text evidence="2">The sequence shown here is derived from an EMBL/GenBank/DDBJ whole genome shotgun (WGS) entry which is preliminary data.</text>
</comment>
<organism evidence="2 3">
    <name type="scientific">Parasponia andersonii</name>
    <name type="common">Sponia andersonii</name>
    <dbReference type="NCBI Taxonomy" id="3476"/>
    <lineage>
        <taxon>Eukaryota</taxon>
        <taxon>Viridiplantae</taxon>
        <taxon>Streptophyta</taxon>
        <taxon>Embryophyta</taxon>
        <taxon>Tracheophyta</taxon>
        <taxon>Spermatophyta</taxon>
        <taxon>Magnoliopsida</taxon>
        <taxon>eudicotyledons</taxon>
        <taxon>Gunneridae</taxon>
        <taxon>Pentapetalae</taxon>
        <taxon>rosids</taxon>
        <taxon>fabids</taxon>
        <taxon>Rosales</taxon>
        <taxon>Cannabaceae</taxon>
        <taxon>Parasponia</taxon>
    </lineage>
</organism>
<proteinExistence type="predicted"/>
<accession>A0A2P5DB94</accession>
<name>A0A2P5DB94_PARAD</name>
<dbReference type="Proteomes" id="UP000237105">
    <property type="component" value="Unassembled WGS sequence"/>
</dbReference>
<keyword evidence="3" id="KW-1185">Reference proteome</keyword>
<dbReference type="EMBL" id="JXTB01000049">
    <property type="protein sequence ID" value="PON70559.1"/>
    <property type="molecule type" value="Genomic_DNA"/>
</dbReference>
<feature type="compositionally biased region" description="Basic and acidic residues" evidence="1">
    <location>
        <begin position="176"/>
        <end position="191"/>
    </location>
</feature>
<evidence type="ECO:0000256" key="1">
    <source>
        <dbReference type="SAM" id="MobiDB-lite"/>
    </source>
</evidence>
<dbReference type="AlphaFoldDB" id="A0A2P5DB94"/>
<feature type="region of interest" description="Disordered" evidence="1">
    <location>
        <begin position="104"/>
        <end position="191"/>
    </location>
</feature>
<evidence type="ECO:0000313" key="3">
    <source>
        <dbReference type="Proteomes" id="UP000237105"/>
    </source>
</evidence>
<sequence>MDSIEQSMMHYLRDWRNTMKVHFTTVGGKEDLTAAMAKPYKNVPLDEWKILCDHFASQKFEGNPETGELMSPIDCFENIHHKQSGWKNEYTQQKHTEMMASRKEALTQAQAQAHETTDPADLANPSLSAESVKGLGSLPRLKTVGGPRAAGTSSVAAMKREHAETIASLKQQLAEKNAEHQHKLEEHQAET</sequence>